<dbReference type="Proteomes" id="UP001460270">
    <property type="component" value="Unassembled WGS sequence"/>
</dbReference>
<sequence>MGQLRPSYCGLGYWVSGHQSSTQQYIVSKWSCARVLTVGAHIEGRRQALLSDTCTRKSTYSTKDTEALSAAPVHASTTSAAALVHFLLTVASGLPFVQREALSEVNQRPLVGDLLPVGGHVVVENPAPQPQLSKELQLSATHPKKKEQMTLHDQVNEFVEEQPVKTDLPGNSIDITSEEKYAPAEEVHLESELNEFADKGDFQSYLEPNVEIIETVEQDEPQEGSHKARNMTLSSQLWSWSL</sequence>
<proteinExistence type="predicted"/>
<organism evidence="1 2">
    <name type="scientific">Mugilogobius chulae</name>
    <name type="common">yellowstripe goby</name>
    <dbReference type="NCBI Taxonomy" id="88201"/>
    <lineage>
        <taxon>Eukaryota</taxon>
        <taxon>Metazoa</taxon>
        <taxon>Chordata</taxon>
        <taxon>Craniata</taxon>
        <taxon>Vertebrata</taxon>
        <taxon>Euteleostomi</taxon>
        <taxon>Actinopterygii</taxon>
        <taxon>Neopterygii</taxon>
        <taxon>Teleostei</taxon>
        <taxon>Neoteleostei</taxon>
        <taxon>Acanthomorphata</taxon>
        <taxon>Gobiaria</taxon>
        <taxon>Gobiiformes</taxon>
        <taxon>Gobioidei</taxon>
        <taxon>Gobiidae</taxon>
        <taxon>Gobionellinae</taxon>
        <taxon>Mugilogobius</taxon>
    </lineage>
</organism>
<evidence type="ECO:0000313" key="2">
    <source>
        <dbReference type="Proteomes" id="UP001460270"/>
    </source>
</evidence>
<dbReference type="AlphaFoldDB" id="A0AAW0MNY9"/>
<gene>
    <name evidence="1" type="ORF">WMY93_028617</name>
</gene>
<keyword evidence="2" id="KW-1185">Reference proteome</keyword>
<name>A0AAW0MNY9_9GOBI</name>
<comment type="caution">
    <text evidence="1">The sequence shown here is derived from an EMBL/GenBank/DDBJ whole genome shotgun (WGS) entry which is preliminary data.</text>
</comment>
<evidence type="ECO:0000313" key="1">
    <source>
        <dbReference type="EMBL" id="KAK7882443.1"/>
    </source>
</evidence>
<accession>A0AAW0MNY9</accession>
<dbReference type="EMBL" id="JBBPFD010000021">
    <property type="protein sequence ID" value="KAK7882443.1"/>
    <property type="molecule type" value="Genomic_DNA"/>
</dbReference>
<protein>
    <submittedName>
        <fullName evidence="1">Uncharacterized protein</fullName>
    </submittedName>
</protein>
<reference evidence="2" key="1">
    <citation type="submission" date="2024-04" db="EMBL/GenBank/DDBJ databases">
        <title>Salinicola lusitanus LLJ914,a marine bacterium isolated from the Okinawa Trough.</title>
        <authorList>
            <person name="Li J."/>
        </authorList>
    </citation>
    <scope>NUCLEOTIDE SEQUENCE [LARGE SCALE GENOMIC DNA]</scope>
</reference>